<evidence type="ECO:0000313" key="3">
    <source>
        <dbReference type="Proteomes" id="UP001145050"/>
    </source>
</evidence>
<accession>A0A9X4AN89</accession>
<feature type="domain" description="DUF2268" evidence="1">
    <location>
        <begin position="76"/>
        <end position="267"/>
    </location>
</feature>
<dbReference type="InterPro" id="IPR018728">
    <property type="entry name" value="DUF2268"/>
</dbReference>
<evidence type="ECO:0000313" key="2">
    <source>
        <dbReference type="EMBL" id="MDC3426262.1"/>
    </source>
</evidence>
<proteinExistence type="predicted"/>
<name>A0A9X4AN89_9BACI</name>
<dbReference type="EMBL" id="JAMQKB010000038">
    <property type="protein sequence ID" value="MDC3426262.1"/>
    <property type="molecule type" value="Genomic_DNA"/>
</dbReference>
<keyword evidence="3" id="KW-1185">Reference proteome</keyword>
<dbReference type="RefSeq" id="WP_272438088.1">
    <property type="nucleotide sequence ID" value="NZ_JAMQKB010000038.1"/>
</dbReference>
<reference evidence="2" key="1">
    <citation type="submission" date="2022-06" db="EMBL/GenBank/DDBJ databases">
        <title>Aquibacillus sp. a new bacterium isolated from soil saline samples.</title>
        <authorList>
            <person name="Galisteo C."/>
            <person name="De La Haba R."/>
            <person name="Sanchez-Porro C."/>
            <person name="Ventosa A."/>
        </authorList>
    </citation>
    <scope>NUCLEOTIDE SEQUENCE</scope>
    <source>
        <strain evidence="2">3ASR75-11</strain>
    </source>
</reference>
<dbReference type="Proteomes" id="UP001145050">
    <property type="component" value="Unassembled WGS sequence"/>
</dbReference>
<sequence length="274" mass="32379">MAVVSTDAWLRDYVQNKGINKSENMELQRQKLCSHLKPYFDHAFLDEIQNHLHEFGFFLPHPSDAERINRMKENNVWENTQRVFKELKEEWKGPDIPVFIFPSNIQNEMLRNDFNGKSGLGYRDKVFIFISDHTPKEEIRALVTHEYNHVCRLEYLNLPEDEINLLDSIVLEGIAEIAVRDYLGEGYVSKWAKLYRFKDALNWWMKWIRMNSNIKKTDDKHLHLLYGGGNIPKWMGYHTGYHLVLSYVRNNSTDLKTLLRLPSESIVQGSDFPF</sequence>
<comment type="caution">
    <text evidence="2">The sequence shown here is derived from an EMBL/GenBank/DDBJ whole genome shotgun (WGS) entry which is preliminary data.</text>
</comment>
<dbReference type="AlphaFoldDB" id="A0A9X4AN89"/>
<evidence type="ECO:0000259" key="1">
    <source>
        <dbReference type="Pfam" id="PF10026"/>
    </source>
</evidence>
<organism evidence="2 3">
    <name type="scientific">Terrihalobacillus insolitus</name>
    <dbReference type="NCBI Taxonomy" id="2950438"/>
    <lineage>
        <taxon>Bacteria</taxon>
        <taxon>Bacillati</taxon>
        <taxon>Bacillota</taxon>
        <taxon>Bacilli</taxon>
        <taxon>Bacillales</taxon>
        <taxon>Bacillaceae</taxon>
        <taxon>Terrihalobacillus</taxon>
    </lineage>
</organism>
<dbReference type="Pfam" id="PF10026">
    <property type="entry name" value="DUF2268"/>
    <property type="match status" value="1"/>
</dbReference>
<gene>
    <name evidence="2" type="ORF">NC797_17345</name>
</gene>
<protein>
    <submittedName>
        <fullName evidence="2">DUF2268 domain-containing protein</fullName>
    </submittedName>
</protein>